<dbReference type="RefSeq" id="WP_188377358.1">
    <property type="nucleotide sequence ID" value="NZ_BMEL01000002.1"/>
</dbReference>
<feature type="domain" description="Acyltransferase 3" evidence="4">
    <location>
        <begin position="7"/>
        <end position="303"/>
    </location>
</feature>
<evidence type="ECO:0000256" key="2">
    <source>
        <dbReference type="ARBA" id="ARBA00007400"/>
    </source>
</evidence>
<feature type="transmembrane region" description="Helical" evidence="3">
    <location>
        <begin position="37"/>
        <end position="57"/>
    </location>
</feature>
<comment type="similarity">
    <text evidence="2">Belongs to the acyltransferase 3 family.</text>
</comment>
<keyword evidence="6" id="KW-1185">Reference proteome</keyword>
<keyword evidence="5" id="KW-0808">Transferase</keyword>
<organism evidence="5 6">
    <name type="scientific">Halobacillus andaensis</name>
    <dbReference type="NCBI Taxonomy" id="1176239"/>
    <lineage>
        <taxon>Bacteria</taxon>
        <taxon>Bacillati</taxon>
        <taxon>Bacillota</taxon>
        <taxon>Bacilli</taxon>
        <taxon>Bacillales</taxon>
        <taxon>Bacillaceae</taxon>
        <taxon>Halobacillus</taxon>
    </lineage>
</organism>
<evidence type="ECO:0000259" key="4">
    <source>
        <dbReference type="Pfam" id="PF01757"/>
    </source>
</evidence>
<dbReference type="InterPro" id="IPR052734">
    <property type="entry name" value="Nod_factor_acetyltransferase"/>
</dbReference>
<dbReference type="Pfam" id="PF01757">
    <property type="entry name" value="Acyl_transf_3"/>
    <property type="match status" value="1"/>
</dbReference>
<evidence type="ECO:0000256" key="3">
    <source>
        <dbReference type="SAM" id="Phobius"/>
    </source>
</evidence>
<gene>
    <name evidence="5" type="ORF">GCM10010954_20190</name>
</gene>
<comment type="subcellular location">
    <subcellularLocation>
        <location evidence="1">Membrane</location>
    </subcellularLocation>
</comment>
<dbReference type="GO" id="GO:0016747">
    <property type="term" value="F:acyltransferase activity, transferring groups other than amino-acyl groups"/>
    <property type="evidence" value="ECO:0007669"/>
    <property type="project" value="InterPro"/>
</dbReference>
<feature type="transmembrane region" description="Helical" evidence="3">
    <location>
        <begin position="280"/>
        <end position="302"/>
    </location>
</feature>
<keyword evidence="5" id="KW-0012">Acyltransferase</keyword>
<keyword evidence="3" id="KW-0472">Membrane</keyword>
<evidence type="ECO:0000256" key="1">
    <source>
        <dbReference type="ARBA" id="ARBA00004370"/>
    </source>
</evidence>
<feature type="transmembrane region" description="Helical" evidence="3">
    <location>
        <begin position="7"/>
        <end position="25"/>
    </location>
</feature>
<protein>
    <submittedName>
        <fullName evidence="5">Acyltransferase</fullName>
    </submittedName>
</protein>
<evidence type="ECO:0000313" key="5">
    <source>
        <dbReference type="EMBL" id="GGF21345.1"/>
    </source>
</evidence>
<dbReference type="Proteomes" id="UP000660110">
    <property type="component" value="Unassembled WGS sequence"/>
</dbReference>
<feature type="transmembrane region" description="Helical" evidence="3">
    <location>
        <begin position="69"/>
        <end position="90"/>
    </location>
</feature>
<comment type="caution">
    <text evidence="5">The sequence shown here is derived from an EMBL/GenBank/DDBJ whole genome shotgun (WGS) entry which is preliminary data.</text>
</comment>
<feature type="transmembrane region" description="Helical" evidence="3">
    <location>
        <begin position="253"/>
        <end position="274"/>
    </location>
</feature>
<reference evidence="5" key="1">
    <citation type="journal article" date="2014" name="Int. J. Syst. Evol. Microbiol.">
        <title>Complete genome sequence of Corynebacterium casei LMG S-19264T (=DSM 44701T), isolated from a smear-ripened cheese.</title>
        <authorList>
            <consortium name="US DOE Joint Genome Institute (JGI-PGF)"/>
            <person name="Walter F."/>
            <person name="Albersmeier A."/>
            <person name="Kalinowski J."/>
            <person name="Ruckert C."/>
        </authorList>
    </citation>
    <scope>NUCLEOTIDE SEQUENCE</scope>
    <source>
        <strain evidence="5">CGMCC 1.12153</strain>
    </source>
</reference>
<evidence type="ECO:0000313" key="6">
    <source>
        <dbReference type="Proteomes" id="UP000660110"/>
    </source>
</evidence>
<dbReference type="PANTHER" id="PTHR37312">
    <property type="entry name" value="MEMBRANE-BOUND ACYLTRANSFERASE YKRP-RELATED"/>
    <property type="match status" value="1"/>
</dbReference>
<dbReference type="PANTHER" id="PTHR37312:SF1">
    <property type="entry name" value="MEMBRANE-BOUND ACYLTRANSFERASE YKRP-RELATED"/>
    <property type="match status" value="1"/>
</dbReference>
<feature type="transmembrane region" description="Helical" evidence="3">
    <location>
        <begin position="102"/>
        <end position="122"/>
    </location>
</feature>
<feature type="transmembrane region" description="Helical" evidence="3">
    <location>
        <begin position="226"/>
        <end position="246"/>
    </location>
</feature>
<keyword evidence="3" id="KW-0812">Transmembrane</keyword>
<dbReference type="InterPro" id="IPR002656">
    <property type="entry name" value="Acyl_transf_3_dom"/>
</dbReference>
<feature type="transmembrane region" description="Helical" evidence="3">
    <location>
        <begin position="151"/>
        <end position="170"/>
    </location>
</feature>
<sequence>MKRDAIFDNAKLMLIFLVVFGHLVQPTTDGSREMYTIYTWIYTFHMPAFIFLAGFFAKGSGNKDYIVNLAKKLILPYLIFQFVFTAYFLFIGKDGWLNAPFYPHWSLWFLFSLFCWHILLIWFSKISPWIGITAAVAIGVLVGYADSIDQTFSLSRTFVFFPFFLAGYWLTKDTVKKWRAFGTRAASLVFMVALAVIIALAPELNSDWLLGSKSYATMGEPELGGLLRLGVYIIGALMTVSVMAWIPNKHYSFTPLGGQTLYVYLLHGFIVQLFRQQGWVQINNVLDFTLYFVMSGFIVYLLSTSTIRALTQPLIECRAALLRKQLSEINNHNRYRTN</sequence>
<dbReference type="AlphaFoldDB" id="A0A917B6J3"/>
<name>A0A917B6J3_HALAA</name>
<accession>A0A917B6J3</accession>
<dbReference type="EMBL" id="BMEL01000002">
    <property type="protein sequence ID" value="GGF21345.1"/>
    <property type="molecule type" value="Genomic_DNA"/>
</dbReference>
<keyword evidence="3" id="KW-1133">Transmembrane helix</keyword>
<feature type="transmembrane region" description="Helical" evidence="3">
    <location>
        <begin position="129"/>
        <end position="145"/>
    </location>
</feature>
<proteinExistence type="inferred from homology"/>
<reference evidence="5" key="2">
    <citation type="submission" date="2020-09" db="EMBL/GenBank/DDBJ databases">
        <authorList>
            <person name="Sun Q."/>
            <person name="Zhou Y."/>
        </authorList>
    </citation>
    <scope>NUCLEOTIDE SEQUENCE</scope>
    <source>
        <strain evidence="5">CGMCC 1.12153</strain>
    </source>
</reference>
<feature type="transmembrane region" description="Helical" evidence="3">
    <location>
        <begin position="182"/>
        <end position="201"/>
    </location>
</feature>